<dbReference type="Gene3D" id="3.40.50.300">
    <property type="entry name" value="P-loop containing nucleotide triphosphate hydrolases"/>
    <property type="match status" value="2"/>
</dbReference>
<evidence type="ECO:0000256" key="5">
    <source>
        <dbReference type="SAM" id="MobiDB-lite"/>
    </source>
</evidence>
<evidence type="ECO:0000313" key="10">
    <source>
        <dbReference type="RefSeq" id="XP_020107316.1"/>
    </source>
</evidence>
<dbReference type="Pfam" id="PF23576">
    <property type="entry name" value="SEN1_barrel"/>
    <property type="match status" value="1"/>
</dbReference>
<name>A0A6P5GPI7_ANACO</name>
<protein>
    <submittedName>
        <fullName evidence="10 11">Uncharacterized protein LOC109723385 isoform X1</fullName>
    </submittedName>
</protein>
<dbReference type="CDD" id="cd18808">
    <property type="entry name" value="SF1_C_Upf1"/>
    <property type="match status" value="1"/>
</dbReference>
<reference evidence="9" key="1">
    <citation type="journal article" date="2015" name="Nat. Genet.">
        <title>The pineapple genome and the evolution of CAM photosynthesis.</title>
        <authorList>
            <person name="Ming R."/>
            <person name="VanBuren R."/>
            <person name="Wai C.M."/>
            <person name="Tang H."/>
            <person name="Schatz M.C."/>
            <person name="Bowers J.E."/>
            <person name="Lyons E."/>
            <person name="Wang M.L."/>
            <person name="Chen J."/>
            <person name="Biggers E."/>
            <person name="Zhang J."/>
            <person name="Huang L."/>
            <person name="Zhang L."/>
            <person name="Miao W."/>
            <person name="Zhang J."/>
            <person name="Ye Z."/>
            <person name="Miao C."/>
            <person name="Lin Z."/>
            <person name="Wang H."/>
            <person name="Zhou H."/>
            <person name="Yim W.C."/>
            <person name="Priest H.D."/>
            <person name="Zheng C."/>
            <person name="Woodhouse M."/>
            <person name="Edger P.P."/>
            <person name="Guyot R."/>
            <person name="Guo H.B."/>
            <person name="Guo H."/>
            <person name="Zheng G."/>
            <person name="Singh R."/>
            <person name="Sharma A."/>
            <person name="Min X."/>
            <person name="Zheng Y."/>
            <person name="Lee H."/>
            <person name="Gurtowski J."/>
            <person name="Sedlazeck F.J."/>
            <person name="Harkess A."/>
            <person name="McKain M.R."/>
            <person name="Liao Z."/>
            <person name="Fang J."/>
            <person name="Liu J."/>
            <person name="Zhang X."/>
            <person name="Zhang Q."/>
            <person name="Hu W."/>
            <person name="Qin Y."/>
            <person name="Wang K."/>
            <person name="Chen L.Y."/>
            <person name="Shirley N."/>
            <person name="Lin Y.R."/>
            <person name="Liu L.Y."/>
            <person name="Hernandez A.G."/>
            <person name="Wright C.L."/>
            <person name="Bulone V."/>
            <person name="Tuskan G.A."/>
            <person name="Heath K."/>
            <person name="Zee F."/>
            <person name="Moore P.H."/>
            <person name="Sunkar R."/>
            <person name="Leebens-Mack J.H."/>
            <person name="Mockler T."/>
            <person name="Bennetzen J.L."/>
            <person name="Freeling M."/>
            <person name="Sankoff D."/>
            <person name="Paterson A.H."/>
            <person name="Zhu X."/>
            <person name="Yang X."/>
            <person name="Smith J.A."/>
            <person name="Cushman J.C."/>
            <person name="Paull R.E."/>
            <person name="Yu Q."/>
        </authorList>
    </citation>
    <scope>NUCLEOTIDE SEQUENCE [LARGE SCALE GENOMIC DNA]</scope>
    <source>
        <strain evidence="9">cv. F153</strain>
    </source>
</reference>
<feature type="domain" description="Helicase SEN1 beta-barrel" evidence="8">
    <location>
        <begin position="1301"/>
        <end position="1406"/>
    </location>
</feature>
<feature type="domain" description="DNA2/NAM7 helicase-like C-terminal" evidence="7">
    <location>
        <begin position="1848"/>
        <end position="2054"/>
    </location>
</feature>
<feature type="region of interest" description="Disordered" evidence="5">
    <location>
        <begin position="1006"/>
        <end position="1029"/>
    </location>
</feature>
<dbReference type="PANTHER" id="PTHR10887:SF495">
    <property type="entry name" value="HELICASE SENATAXIN ISOFORM X1-RELATED"/>
    <property type="match status" value="1"/>
</dbReference>
<dbReference type="InterPro" id="IPR041677">
    <property type="entry name" value="DNA2/NAM7_AAA_11"/>
</dbReference>
<feature type="region of interest" description="Disordered" evidence="5">
    <location>
        <begin position="2184"/>
        <end position="2252"/>
    </location>
</feature>
<evidence type="ECO:0000256" key="1">
    <source>
        <dbReference type="ARBA" id="ARBA00022741"/>
    </source>
</evidence>
<feature type="region of interest" description="Disordered" evidence="5">
    <location>
        <begin position="1687"/>
        <end position="1706"/>
    </location>
</feature>
<keyword evidence="4" id="KW-0067">ATP-binding</keyword>
<organism evidence="12">
    <name type="scientific">Ananas comosus</name>
    <name type="common">Pineapple</name>
    <name type="synonym">Ananas ananas</name>
    <dbReference type="NCBI Taxonomy" id="4615"/>
    <lineage>
        <taxon>Eukaryota</taxon>
        <taxon>Viridiplantae</taxon>
        <taxon>Streptophyta</taxon>
        <taxon>Embryophyta</taxon>
        <taxon>Tracheophyta</taxon>
        <taxon>Spermatophyta</taxon>
        <taxon>Magnoliopsida</taxon>
        <taxon>Liliopsida</taxon>
        <taxon>Poales</taxon>
        <taxon>Bromeliaceae</taxon>
        <taxon>Bromelioideae</taxon>
        <taxon>Ananas</taxon>
    </lineage>
</organism>
<keyword evidence="2" id="KW-0378">Hydrolase</keyword>
<dbReference type="Pfam" id="PF13086">
    <property type="entry name" value="AAA_11"/>
    <property type="match status" value="1"/>
</dbReference>
<feature type="region of interest" description="Disordered" evidence="5">
    <location>
        <begin position="1124"/>
        <end position="1152"/>
    </location>
</feature>
<feature type="region of interest" description="Disordered" evidence="5">
    <location>
        <begin position="2142"/>
        <end position="2172"/>
    </location>
</feature>
<dbReference type="Pfam" id="PF13087">
    <property type="entry name" value="AAA_12"/>
    <property type="match status" value="1"/>
</dbReference>
<dbReference type="CDD" id="cd18042">
    <property type="entry name" value="DEXXQc_SETX"/>
    <property type="match status" value="1"/>
</dbReference>
<feature type="compositionally biased region" description="Polar residues" evidence="5">
    <location>
        <begin position="2227"/>
        <end position="2249"/>
    </location>
</feature>
<dbReference type="RefSeq" id="XP_020107316.1">
    <property type="nucleotide sequence ID" value="XM_020251727.1"/>
</dbReference>
<dbReference type="Proteomes" id="UP000515123">
    <property type="component" value="Linkage group 2"/>
</dbReference>
<dbReference type="PANTHER" id="PTHR10887">
    <property type="entry name" value="DNA2/NAM7 HELICASE FAMILY"/>
    <property type="match status" value="1"/>
</dbReference>
<dbReference type="InterPro" id="IPR047187">
    <property type="entry name" value="SF1_C_Upf1"/>
</dbReference>
<evidence type="ECO:0000259" key="7">
    <source>
        <dbReference type="Pfam" id="PF13087"/>
    </source>
</evidence>
<evidence type="ECO:0000313" key="12">
    <source>
        <dbReference type="RefSeq" id="XP_020107335.1"/>
    </source>
</evidence>
<keyword evidence="1" id="KW-0547">Nucleotide-binding</keyword>
<dbReference type="GO" id="GO:0004386">
    <property type="term" value="F:helicase activity"/>
    <property type="evidence" value="ECO:0007669"/>
    <property type="project" value="UniProtKB-KW"/>
</dbReference>
<evidence type="ECO:0000313" key="11">
    <source>
        <dbReference type="RefSeq" id="XP_020107323.1"/>
    </source>
</evidence>
<dbReference type="GO" id="GO:0005694">
    <property type="term" value="C:chromosome"/>
    <property type="evidence" value="ECO:0007669"/>
    <property type="project" value="UniProtKB-ARBA"/>
</dbReference>
<reference evidence="10 11" key="2">
    <citation type="submission" date="2025-04" db="UniProtKB">
        <authorList>
            <consortium name="RefSeq"/>
        </authorList>
    </citation>
    <scope>IDENTIFICATION</scope>
    <source>
        <tissue evidence="10 11">Leaf</tissue>
    </source>
</reference>
<feature type="compositionally biased region" description="Polar residues" evidence="5">
    <location>
        <begin position="1140"/>
        <end position="1150"/>
    </location>
</feature>
<evidence type="ECO:0000256" key="2">
    <source>
        <dbReference type="ARBA" id="ARBA00022801"/>
    </source>
</evidence>
<accession>A0A6P5GPI7</accession>
<feature type="domain" description="DNA2/NAM7 helicase helicase" evidence="6">
    <location>
        <begin position="1464"/>
        <end position="1841"/>
    </location>
</feature>
<dbReference type="GO" id="GO:0005524">
    <property type="term" value="F:ATP binding"/>
    <property type="evidence" value="ECO:0007669"/>
    <property type="project" value="UniProtKB-KW"/>
</dbReference>
<dbReference type="GeneID" id="109723385"/>
<keyword evidence="3" id="KW-0347">Helicase</keyword>
<evidence type="ECO:0000256" key="3">
    <source>
        <dbReference type="ARBA" id="ARBA00022806"/>
    </source>
</evidence>
<dbReference type="OrthoDB" id="6513042at2759"/>
<evidence type="ECO:0000259" key="8">
    <source>
        <dbReference type="Pfam" id="PF23576"/>
    </source>
</evidence>
<sequence>MAKRASVWTRRELLDRWRGIQEELEDDDPSPSKQRRIVHTKDEWFSDSFDFLVNLPEENHIWCGCSDLMGPLLETFHNYFNDKDADSPLRLLWKRISQELGFCTKCVCQHHQAQESFDVEYQSDSVDPLLKVLRVLDEERVTEHLIEVNARIRDKEYAPECHSAEVVCLMFEVLVFPVLLDDQSLANEFQTFIEAIDDSYEVTLSSNQQYSGVYALLFFRSGKARAIGLRLARYMGKLKRAMDLDSLQPLLRRYIGFLESDGLPSKLETLRPRVQLERGNVWLGIKTLLGFLEAPAFEDGILERYPSFLNIILNHVSDDTSEFSYAVSCLKASFEMLGCKLWLRTTLSPSVIRNTLLGHCFHIRDEKSHKEIFDLFLPFLQSLEALQDGEHEKQRRNIIYFLLHQVSHSSNFSALMRKNACKIALLIVYRGYTMNPPAPPSECAHMWGPSLVSSLMDSSLHCSLRQPAFDLINIIIISDASAMISFKLKYQNTSDIDARNLADPFDDEDELPFSHEIEEKDNCCWSGFSMQNKVASRECKDWICIPLLWFDSMIRMDLLMLPISFSKVAFWALSHISILESGSTAEYSLSLEAWLSSNAAEISSSLAWQVPNSSDDGGEGRESRNSLKVSSMCNVLIKVFKRFATHYIMQIEKYELRKQWTWEPRMSESLILLLIDPNDCIRQADRGILEHVSKSRGLTSGLQFLCSSASSLSALFLGLRYALRLVQADQLLAKFQSLHHLFFVVRKLLKDVVTSQQSPVDIKEASQPVKSLSEGGFLRQPNSNYVPVRQPESSANIVDFNSWEKFSYLLSAITLPFLLKCLKDGMDLANSKHCQMTSVRLLELLPVVYERLAVYASKQSGNADTMLVDILDLKWLSDLVDWGRSSLIVITRHWKQCMFALLETLKGSPIGTVPHSIDSIKAIISNDVVMIDDLKERVSNIRISVSKEASGRVECRVLTEKRSSYKSSLTKGSMTSERSTYSSPFLHNEPALPAHKIREEGVILLSDDEGEEKTPVTLSSSSTSLSRERLEPFPSGTFLEGATCASFKAESTDSRSSINPVDMGKGLHKSGNESYTTVSLKKFVEQGASCASSKAESTDNGTIIPSLGGIDTDKGLRKSANESNAAVSFKKTKSSDKSIHNQLSAKTPSSEVDKDSSVIKEVICEEKDNADPLEHALNSSWRPQLMLTKPKASAPKRQAIQLQLPTRNKSGSLGKMDACTRRLKPPKLDIWYRDILEMDYFAVVGLSTDDGNKSKDSTNLKEVPLFFHSESHYVDIFRPLVLEEFKAQLHNSYIETSLDDMACGSLCVISVERIDDFFLVRGRIDDTESAASRGCVESDLILLTKVPLKNSAQTVHVLGKVERREKSDKNRSLILIIRFYLSNDSPRLNKMRRLLTERSKWFMSRVMSLTPNLREFQALSSLHDIPMLPVILNPVNSSSGYPESRKVQLGKLSQPMQKVLMSSFNDSQLQAISIAIGTLESSKGFELSLIQGPPGTGKTRTIVAIVSALLALPSVQRKHTSKFLSSDPKPSNVGSTNMRAKISQSAAIARAWQDAAFAKQMVRDSEKDFVGPIDRLSKGRVLVCAQSNAAVDELVSRLREGLYGNDGKSYKPYIVRVGNAKTVHPSSLPFFIDTLVEQRLAEEVENSKEPNKDTDVESSSSLRAKLEKVVDSIRSYEAKRAKLKDSDASGNVSLDDRPHKEDDMSELSDEAIRVKLNILYGQKKALCGELAVAQAREKKLAEENKSLKYKVRKSILKEAEIVVTTLSGCGGDLYGVCSESASDNRFGNFSEQTLFDVVVIDEAAQALEPATLIPLQLLKSNGTRCIMVGDPKQLPATVLSNVASKFLYECSMFERLQKAGHPVIMLTEQYRMHPEICRFPSMHFYENKLLNGAQMVSKSAPFHEHCLLGPYMFFDIVDGHECYGKNAGFQSLFNECEADAAVEILKFLKKRYPLEFTNKRIGIVTPYRSQLSLLRSRFSNLFGPEVLSEMELNTVDGFQGREVDILVVSTVRASDSSTKQCASNSASIGFVADVRRMNVALTRAKFSLWIVGNARTLQTNLHWAALIKNAKERKLFVSVSRPYSSIFKKDTLDSHSSQPMRSERGGHRGKVKHTDKNLDKSTRRLLRDSSLNNLQEICKKDESSKVVVGRPHENKKPRVQDEKSAISEGKFKRESVSKCVGDEINVDSPVSKDSNMKSLVKKAKRASKSSERSKSSSKWSQGDSSSALSCSTKGNNQKGEVVKSKTTVLGEQDHLIAARKRQREAVDSLLSSALISSKKPPSKQSSFKKQS</sequence>
<gene>
    <name evidence="10 11 12" type="primary">LOC109723385</name>
</gene>
<dbReference type="InterPro" id="IPR056474">
    <property type="entry name" value="SEN1_barrel"/>
</dbReference>
<evidence type="ECO:0000313" key="9">
    <source>
        <dbReference type="Proteomes" id="UP000515123"/>
    </source>
</evidence>
<feature type="compositionally biased region" description="Low complexity" evidence="5">
    <location>
        <begin position="2216"/>
        <end position="2226"/>
    </location>
</feature>
<dbReference type="InterPro" id="IPR027417">
    <property type="entry name" value="P-loop_NTPase"/>
</dbReference>
<feature type="compositionally biased region" description="Basic and acidic residues" evidence="5">
    <location>
        <begin position="2101"/>
        <end position="2125"/>
    </location>
</feature>
<dbReference type="GO" id="GO:0016787">
    <property type="term" value="F:hydrolase activity"/>
    <property type="evidence" value="ECO:0007669"/>
    <property type="project" value="UniProtKB-KW"/>
</dbReference>
<dbReference type="RefSeq" id="XP_020107335.1">
    <property type="nucleotide sequence ID" value="XM_020251746.1"/>
</dbReference>
<evidence type="ECO:0000259" key="6">
    <source>
        <dbReference type="Pfam" id="PF13086"/>
    </source>
</evidence>
<dbReference type="SUPFAM" id="SSF52540">
    <property type="entry name" value="P-loop containing nucleoside triphosphate hydrolases"/>
    <property type="match status" value="1"/>
</dbReference>
<feature type="region of interest" description="Disordered" evidence="5">
    <location>
        <begin position="2272"/>
        <end position="2291"/>
    </location>
</feature>
<dbReference type="RefSeq" id="XP_020107323.1">
    <property type="nucleotide sequence ID" value="XM_020251734.1"/>
</dbReference>
<keyword evidence="9" id="KW-1185">Reference proteome</keyword>
<proteinExistence type="predicted"/>
<dbReference type="InterPro" id="IPR041679">
    <property type="entry name" value="DNA2/NAM7-like_C"/>
</dbReference>
<dbReference type="InterPro" id="IPR045055">
    <property type="entry name" value="DNA2/NAM7-like"/>
</dbReference>
<dbReference type="FunFam" id="3.40.50.300:FF:000326">
    <property type="entry name" value="P-loop containing nucleoside triphosphate hydrolase"/>
    <property type="match status" value="1"/>
</dbReference>
<evidence type="ECO:0000256" key="4">
    <source>
        <dbReference type="ARBA" id="ARBA00022840"/>
    </source>
</evidence>
<feature type="region of interest" description="Disordered" evidence="5">
    <location>
        <begin position="2090"/>
        <end position="2125"/>
    </location>
</feature>